<proteinExistence type="predicted"/>
<name>A0AAW7JPG0_9ACTN</name>
<reference evidence="1" key="1">
    <citation type="submission" date="2023-06" db="EMBL/GenBank/DDBJ databases">
        <authorList>
            <person name="Zeman M."/>
            <person name="Kubasova T."/>
            <person name="Jahodarova E."/>
            <person name="Nykrynova M."/>
            <person name="Rychlik I."/>
        </authorList>
    </citation>
    <scope>NUCLEOTIDE SEQUENCE</scope>
    <source>
        <strain evidence="1">15_COKtk</strain>
    </source>
</reference>
<comment type="caution">
    <text evidence="1">The sequence shown here is derived from an EMBL/GenBank/DDBJ whole genome shotgun (WGS) entry which is preliminary data.</text>
</comment>
<dbReference type="EMBL" id="JAUEIR010000003">
    <property type="protein sequence ID" value="MDN0068920.1"/>
    <property type="molecule type" value="Genomic_DNA"/>
</dbReference>
<accession>A0AAW7JPG0</accession>
<dbReference type="AlphaFoldDB" id="A0AAW7JPG0"/>
<organism evidence="1 2">
    <name type="scientific">Collinsella ihumii</name>
    <dbReference type="NCBI Taxonomy" id="1720204"/>
    <lineage>
        <taxon>Bacteria</taxon>
        <taxon>Bacillati</taxon>
        <taxon>Actinomycetota</taxon>
        <taxon>Coriobacteriia</taxon>
        <taxon>Coriobacteriales</taxon>
        <taxon>Coriobacteriaceae</taxon>
        <taxon>Collinsella</taxon>
    </lineage>
</organism>
<sequence length="299" mass="34861">MDMILCILLAIHVILSLVYPWDWFQTYGRIQEAIVRMVISLFLPLVGVVTMKLVDYFYEQNPYAQMDELYLGRGELTDELQLLRAVDSQQAAKTAPGVDVLQLENYDERRRMVMNTLRQSDTADYMDVLRRALVNEDRETSHYASVVIMDLQERMQRQLVAVERRLREDPDNPDALYALEEELYSIIRSEVIDENSLPRYYNRYIQVSDELLAQASPSAECFHRRIKVDLKTHDSTHAKETAERFLTSNPDSEDAVVDMINVCVQLNDRAGLDRLLDNLGSMPVVLTERSLQYIRYLRR</sequence>
<gene>
    <name evidence="1" type="ORF">QVN40_04290</name>
</gene>
<evidence type="ECO:0000313" key="2">
    <source>
        <dbReference type="Proteomes" id="UP001168505"/>
    </source>
</evidence>
<dbReference type="Proteomes" id="UP001168505">
    <property type="component" value="Unassembled WGS sequence"/>
</dbReference>
<reference evidence="1" key="2">
    <citation type="submission" date="2023-08" db="EMBL/GenBank/DDBJ databases">
        <title>Identification and characterization of horizontal gene transfer across gut microbiota members of farm animals based on homology search.</title>
        <authorList>
            <person name="Schwarzerova J."/>
            <person name="Nykrynova M."/>
            <person name="Jureckova K."/>
            <person name="Cejkova D."/>
            <person name="Rychlik I."/>
        </authorList>
    </citation>
    <scope>NUCLEOTIDE SEQUENCE</scope>
    <source>
        <strain evidence="1">15_COKtk</strain>
    </source>
</reference>
<evidence type="ECO:0000313" key="1">
    <source>
        <dbReference type="EMBL" id="MDN0068920.1"/>
    </source>
</evidence>
<dbReference type="RefSeq" id="WP_087200841.1">
    <property type="nucleotide sequence ID" value="NZ_JAUEIR010000003.1"/>
</dbReference>
<protein>
    <submittedName>
        <fullName evidence="1">Uncharacterized protein</fullName>
    </submittedName>
</protein>